<feature type="non-terminal residue" evidence="3">
    <location>
        <position position="1"/>
    </location>
</feature>
<dbReference type="AlphaFoldDB" id="A0AAD4G729"/>
<dbReference type="Gene3D" id="2.60.40.790">
    <property type="match status" value="1"/>
</dbReference>
<evidence type="ECO:0000313" key="4">
    <source>
        <dbReference type="Proteomes" id="UP001194468"/>
    </source>
</evidence>
<dbReference type="GO" id="GO:0051131">
    <property type="term" value="P:chaperone-mediated protein complex assembly"/>
    <property type="evidence" value="ECO:0007669"/>
    <property type="project" value="TreeGrafter"/>
</dbReference>
<feature type="non-terminal residue" evidence="3">
    <location>
        <position position="69"/>
    </location>
</feature>
<feature type="domain" description="CS" evidence="2">
    <location>
        <begin position="1"/>
        <end position="47"/>
    </location>
</feature>
<dbReference type="GO" id="GO:0005829">
    <property type="term" value="C:cytosol"/>
    <property type="evidence" value="ECO:0007669"/>
    <property type="project" value="TreeGrafter"/>
</dbReference>
<dbReference type="PANTHER" id="PTHR22932">
    <property type="entry name" value="TELOMERASE-BINDING PROTEIN P23 HSP90 CO-CHAPERONE"/>
    <property type="match status" value="1"/>
</dbReference>
<keyword evidence="4" id="KW-1185">Reference proteome</keyword>
<evidence type="ECO:0000313" key="3">
    <source>
        <dbReference type="EMBL" id="KAF8421339.1"/>
    </source>
</evidence>
<proteinExistence type="inferred from homology"/>
<dbReference type="InterPro" id="IPR007052">
    <property type="entry name" value="CS_dom"/>
</dbReference>
<gene>
    <name evidence="3" type="ORF">L210DRAFT_3332603</name>
</gene>
<organism evidence="3 4">
    <name type="scientific">Boletus edulis BED1</name>
    <dbReference type="NCBI Taxonomy" id="1328754"/>
    <lineage>
        <taxon>Eukaryota</taxon>
        <taxon>Fungi</taxon>
        <taxon>Dikarya</taxon>
        <taxon>Basidiomycota</taxon>
        <taxon>Agaricomycotina</taxon>
        <taxon>Agaricomycetes</taxon>
        <taxon>Agaricomycetidae</taxon>
        <taxon>Boletales</taxon>
        <taxon>Boletineae</taxon>
        <taxon>Boletaceae</taxon>
        <taxon>Boletoideae</taxon>
        <taxon>Boletus</taxon>
    </lineage>
</organism>
<reference evidence="3" key="2">
    <citation type="journal article" date="2020" name="Nat. Commun.">
        <title>Large-scale genome sequencing of mycorrhizal fungi provides insights into the early evolution of symbiotic traits.</title>
        <authorList>
            <person name="Miyauchi S."/>
            <person name="Kiss E."/>
            <person name="Kuo A."/>
            <person name="Drula E."/>
            <person name="Kohler A."/>
            <person name="Sanchez-Garcia M."/>
            <person name="Morin E."/>
            <person name="Andreopoulos B."/>
            <person name="Barry K.W."/>
            <person name="Bonito G."/>
            <person name="Buee M."/>
            <person name="Carver A."/>
            <person name="Chen C."/>
            <person name="Cichocki N."/>
            <person name="Clum A."/>
            <person name="Culley D."/>
            <person name="Crous P.W."/>
            <person name="Fauchery L."/>
            <person name="Girlanda M."/>
            <person name="Hayes R.D."/>
            <person name="Keri Z."/>
            <person name="LaButti K."/>
            <person name="Lipzen A."/>
            <person name="Lombard V."/>
            <person name="Magnuson J."/>
            <person name="Maillard F."/>
            <person name="Murat C."/>
            <person name="Nolan M."/>
            <person name="Ohm R.A."/>
            <person name="Pangilinan J."/>
            <person name="Pereira M.F."/>
            <person name="Perotto S."/>
            <person name="Peter M."/>
            <person name="Pfister S."/>
            <person name="Riley R."/>
            <person name="Sitrit Y."/>
            <person name="Stielow J.B."/>
            <person name="Szollosi G."/>
            <person name="Zifcakova L."/>
            <person name="Stursova M."/>
            <person name="Spatafora J.W."/>
            <person name="Tedersoo L."/>
            <person name="Vaario L.M."/>
            <person name="Yamada A."/>
            <person name="Yan M."/>
            <person name="Wang P."/>
            <person name="Xu J."/>
            <person name="Bruns T."/>
            <person name="Baldrian P."/>
            <person name="Vilgalys R."/>
            <person name="Dunand C."/>
            <person name="Henrissat B."/>
            <person name="Grigoriev I.V."/>
            <person name="Hibbett D."/>
            <person name="Nagy L.G."/>
            <person name="Martin F.M."/>
        </authorList>
    </citation>
    <scope>NUCLEOTIDE SEQUENCE</scope>
    <source>
        <strain evidence="3">BED1</strain>
    </source>
</reference>
<accession>A0AAD4G729</accession>
<evidence type="ECO:0000259" key="2">
    <source>
        <dbReference type="PROSITE" id="PS51203"/>
    </source>
</evidence>
<sequence>EQTKYEFDLEFFAEVDPERSKICLTSRSRVINVHKKEAKLEYWPRLTKEKLEIPIKRDFCTWVDEDEQD</sequence>
<evidence type="ECO:0000256" key="1">
    <source>
        <dbReference type="ARBA" id="ARBA00025733"/>
    </source>
</evidence>
<dbReference type="InterPro" id="IPR008978">
    <property type="entry name" value="HSP20-like_chaperone"/>
</dbReference>
<dbReference type="InterPro" id="IPR045250">
    <property type="entry name" value="p23-like"/>
</dbReference>
<dbReference type="EMBL" id="WHUW01000142">
    <property type="protein sequence ID" value="KAF8421339.1"/>
    <property type="molecule type" value="Genomic_DNA"/>
</dbReference>
<comment type="caution">
    <text evidence="3">The sequence shown here is derived from an EMBL/GenBank/DDBJ whole genome shotgun (WGS) entry which is preliminary data.</text>
</comment>
<dbReference type="PANTHER" id="PTHR22932:SF1">
    <property type="entry name" value="CO-CHAPERONE PROTEIN DAF-41"/>
    <property type="match status" value="1"/>
</dbReference>
<dbReference type="Proteomes" id="UP001194468">
    <property type="component" value="Unassembled WGS sequence"/>
</dbReference>
<reference evidence="3" key="1">
    <citation type="submission" date="2019-10" db="EMBL/GenBank/DDBJ databases">
        <authorList>
            <consortium name="DOE Joint Genome Institute"/>
            <person name="Kuo A."/>
            <person name="Miyauchi S."/>
            <person name="Kiss E."/>
            <person name="Drula E."/>
            <person name="Kohler A."/>
            <person name="Sanchez-Garcia M."/>
            <person name="Andreopoulos B."/>
            <person name="Barry K.W."/>
            <person name="Bonito G."/>
            <person name="Buee M."/>
            <person name="Carver A."/>
            <person name="Chen C."/>
            <person name="Cichocki N."/>
            <person name="Clum A."/>
            <person name="Culley D."/>
            <person name="Crous P.W."/>
            <person name="Fauchery L."/>
            <person name="Girlanda M."/>
            <person name="Hayes R."/>
            <person name="Keri Z."/>
            <person name="LaButti K."/>
            <person name="Lipzen A."/>
            <person name="Lombard V."/>
            <person name="Magnuson J."/>
            <person name="Maillard F."/>
            <person name="Morin E."/>
            <person name="Murat C."/>
            <person name="Nolan M."/>
            <person name="Ohm R."/>
            <person name="Pangilinan J."/>
            <person name="Pereira M."/>
            <person name="Perotto S."/>
            <person name="Peter M."/>
            <person name="Riley R."/>
            <person name="Sitrit Y."/>
            <person name="Stielow B."/>
            <person name="Szollosi G."/>
            <person name="Zifcakova L."/>
            <person name="Stursova M."/>
            <person name="Spatafora J.W."/>
            <person name="Tedersoo L."/>
            <person name="Vaario L.-M."/>
            <person name="Yamada A."/>
            <person name="Yan M."/>
            <person name="Wang P."/>
            <person name="Xu J."/>
            <person name="Bruns T."/>
            <person name="Baldrian P."/>
            <person name="Vilgalys R."/>
            <person name="Henrissat B."/>
            <person name="Grigoriev I.V."/>
            <person name="Hibbett D."/>
            <person name="Nagy L.G."/>
            <person name="Martin F.M."/>
        </authorList>
    </citation>
    <scope>NUCLEOTIDE SEQUENCE</scope>
    <source>
        <strain evidence="3">BED1</strain>
    </source>
</reference>
<name>A0AAD4G729_BOLED</name>
<dbReference type="SUPFAM" id="SSF49764">
    <property type="entry name" value="HSP20-like chaperones"/>
    <property type="match status" value="1"/>
</dbReference>
<comment type="similarity">
    <text evidence="1">Belongs to the p23/wos2 family.</text>
</comment>
<dbReference type="GO" id="GO:0051087">
    <property type="term" value="F:protein-folding chaperone binding"/>
    <property type="evidence" value="ECO:0007669"/>
    <property type="project" value="TreeGrafter"/>
</dbReference>
<protein>
    <recommendedName>
        <fullName evidence="2">CS domain-containing protein</fullName>
    </recommendedName>
</protein>
<dbReference type="GO" id="GO:0051879">
    <property type="term" value="F:Hsp90 protein binding"/>
    <property type="evidence" value="ECO:0007669"/>
    <property type="project" value="InterPro"/>
</dbReference>
<dbReference type="GO" id="GO:0006457">
    <property type="term" value="P:protein folding"/>
    <property type="evidence" value="ECO:0007669"/>
    <property type="project" value="TreeGrafter"/>
</dbReference>
<dbReference type="PROSITE" id="PS51203">
    <property type="entry name" value="CS"/>
    <property type="match status" value="1"/>
</dbReference>
<dbReference type="GO" id="GO:0005634">
    <property type="term" value="C:nucleus"/>
    <property type="evidence" value="ECO:0007669"/>
    <property type="project" value="TreeGrafter"/>
</dbReference>